<evidence type="ECO:0000256" key="14">
    <source>
        <dbReference type="SAM" id="Coils"/>
    </source>
</evidence>
<proteinExistence type="inferred from homology"/>
<evidence type="ECO:0000256" key="15">
    <source>
        <dbReference type="SAM" id="MobiDB-lite"/>
    </source>
</evidence>
<dbReference type="InterPro" id="IPR024759">
    <property type="entry name" value="UvrB_YAD/RRR_dom"/>
</dbReference>
<dbReference type="PROSITE" id="PS50151">
    <property type="entry name" value="UVR"/>
    <property type="match status" value="1"/>
</dbReference>
<keyword evidence="14" id="KW-0175">Coiled coil</keyword>
<evidence type="ECO:0000256" key="3">
    <source>
        <dbReference type="ARBA" id="ARBA00022490"/>
    </source>
</evidence>
<dbReference type="SUPFAM" id="SSF46600">
    <property type="entry name" value="C-terminal UvrC-binding domain of UvrB"/>
    <property type="match status" value="1"/>
</dbReference>
<dbReference type="Gene3D" id="4.10.860.10">
    <property type="entry name" value="UVR domain"/>
    <property type="match status" value="1"/>
</dbReference>
<dbReference type="CDD" id="cd17916">
    <property type="entry name" value="DEXHc_UvrB"/>
    <property type="match status" value="1"/>
</dbReference>
<keyword evidence="5 12" id="KW-0227">DNA damage</keyword>
<keyword evidence="8 12" id="KW-0267">Excision nuclease</keyword>
<evidence type="ECO:0000256" key="8">
    <source>
        <dbReference type="ARBA" id="ARBA00022881"/>
    </source>
</evidence>
<name>A0A1G9RTC2_9FIRM</name>
<comment type="domain">
    <text evidence="12">The beta-hairpin motif is involved in DNA binding.</text>
</comment>
<dbReference type="NCBIfam" id="NF003673">
    <property type="entry name" value="PRK05298.1"/>
    <property type="match status" value="1"/>
</dbReference>
<comment type="similarity">
    <text evidence="2 12 13">Belongs to the UvrB family.</text>
</comment>
<evidence type="ECO:0000256" key="4">
    <source>
        <dbReference type="ARBA" id="ARBA00022741"/>
    </source>
</evidence>
<dbReference type="PROSITE" id="PS51192">
    <property type="entry name" value="HELICASE_ATP_BIND_1"/>
    <property type="match status" value="1"/>
</dbReference>
<sequence length="673" mass="77515">MSPEFNLKAPYEPRGDQQQAIEKLVSGLESGCEKQTLLGATGTGKTYTMASVIAEINRPTLVIAHNKTLAAQLTSEFKEYFPENAVEYFVSYYDYYQPEAYVPATDTYIEKDTSINEDVEKLRLSATSSLFERRDVLIVASVSCIYGLGSPEDYHDMSCQLQRGAMKSRDDIVRELTLLQYSRNDVDRSRGHFRVRGDVLEIFPAYRDIALRVELFGDEIERLTEIDRVTGEIKKEHDEFTVYPASHFVTPEAKIERALKSIREELMERLEKLRDQNKLVEAQRLEQRTKHDLEMLEEMGFCSGIENYSRHLQGRKPGAPPNTLLDYFPEDFVMMIDESHKTVPQIGGMFAGDRSRKEKLVEYGFRLPSALDNRPLNFEEFEESLNQAVFVSATPGPYERDHSEQIVEQIIRPTYLVDPEVEVRPSDNQIDDLLEEIRKVVEEQNNRVLITTLTKNMAEDLTQYLGEAGVRVRYLHSDIDTIERSEIIRDLRLGEFDVLVGINLLREGLDIPEVELVAILDADKEGYLRSERALIQTIGRAARNRRGRVVMYADEITDSMRGAIDETERRRRKQQRFIEENDVEPRSIKKEVRDVLRPIEMVQDGTAERETRSDSESGEDGGVDLENLSRNEINNRILDLEDEMESAADNLEFEIAAQLRDEIEKLEAELERR</sequence>
<evidence type="ECO:0000256" key="11">
    <source>
        <dbReference type="ARBA" id="ARBA00029504"/>
    </source>
</evidence>
<feature type="coiled-coil region" evidence="14">
    <location>
        <begin position="256"/>
        <end position="299"/>
    </location>
</feature>
<evidence type="ECO:0000313" key="19">
    <source>
        <dbReference type="EMBL" id="SDM25745.1"/>
    </source>
</evidence>
<dbReference type="Gene3D" id="3.40.50.300">
    <property type="entry name" value="P-loop containing nucleotide triphosphate hydrolases"/>
    <property type="match status" value="3"/>
</dbReference>
<dbReference type="PANTHER" id="PTHR24029">
    <property type="entry name" value="UVRABC SYSTEM PROTEIN B"/>
    <property type="match status" value="1"/>
</dbReference>
<reference evidence="19 20" key="1">
    <citation type="submission" date="2016-10" db="EMBL/GenBank/DDBJ databases">
        <authorList>
            <person name="de Groot N.N."/>
        </authorList>
    </citation>
    <scope>NUCLEOTIDE SEQUENCE [LARGE SCALE GENOMIC DNA]</scope>
    <source>
        <strain evidence="19 20">SLAS-1</strain>
    </source>
</reference>
<dbReference type="OrthoDB" id="9806651at2"/>
<evidence type="ECO:0000256" key="13">
    <source>
        <dbReference type="RuleBase" id="RU003587"/>
    </source>
</evidence>
<dbReference type="Proteomes" id="UP000199476">
    <property type="component" value="Unassembled WGS sequence"/>
</dbReference>
<dbReference type="GO" id="GO:0005737">
    <property type="term" value="C:cytoplasm"/>
    <property type="evidence" value="ECO:0007669"/>
    <property type="project" value="UniProtKB-SubCell"/>
</dbReference>
<dbReference type="HAMAP" id="MF_00204">
    <property type="entry name" value="UvrB"/>
    <property type="match status" value="1"/>
</dbReference>
<evidence type="ECO:0000256" key="6">
    <source>
        <dbReference type="ARBA" id="ARBA00022769"/>
    </source>
</evidence>
<evidence type="ECO:0000259" key="17">
    <source>
        <dbReference type="PROSITE" id="PS51192"/>
    </source>
</evidence>
<dbReference type="STRING" id="321763.SAMN04488692_12333"/>
<dbReference type="EMBL" id="FNGO01000023">
    <property type="protein sequence ID" value="SDM25745.1"/>
    <property type="molecule type" value="Genomic_DNA"/>
</dbReference>
<evidence type="ECO:0000259" key="16">
    <source>
        <dbReference type="PROSITE" id="PS50151"/>
    </source>
</evidence>
<evidence type="ECO:0000256" key="9">
    <source>
        <dbReference type="ARBA" id="ARBA00023204"/>
    </source>
</evidence>
<dbReference type="InterPro" id="IPR001943">
    <property type="entry name" value="UVR_dom"/>
</dbReference>
<dbReference type="Gene3D" id="6.10.140.240">
    <property type="match status" value="1"/>
</dbReference>
<dbReference type="InterPro" id="IPR001650">
    <property type="entry name" value="Helicase_C-like"/>
</dbReference>
<evidence type="ECO:0000256" key="5">
    <source>
        <dbReference type="ARBA" id="ARBA00022763"/>
    </source>
</evidence>
<evidence type="ECO:0000256" key="2">
    <source>
        <dbReference type="ARBA" id="ARBA00008533"/>
    </source>
</evidence>
<dbReference type="GO" id="GO:0006289">
    <property type="term" value="P:nucleotide-excision repair"/>
    <property type="evidence" value="ECO:0007669"/>
    <property type="project" value="UniProtKB-UniRule"/>
</dbReference>
<dbReference type="Pfam" id="PF12344">
    <property type="entry name" value="UvrB"/>
    <property type="match status" value="1"/>
</dbReference>
<comment type="subcellular location">
    <subcellularLocation>
        <location evidence="1 12 13">Cytoplasm</location>
    </subcellularLocation>
</comment>
<dbReference type="InterPro" id="IPR014001">
    <property type="entry name" value="Helicase_ATP-bd"/>
</dbReference>
<feature type="compositionally biased region" description="Basic and acidic residues" evidence="15">
    <location>
        <begin position="606"/>
        <end position="615"/>
    </location>
</feature>
<evidence type="ECO:0000259" key="18">
    <source>
        <dbReference type="PROSITE" id="PS51194"/>
    </source>
</evidence>
<dbReference type="AlphaFoldDB" id="A0A1G9RTC2"/>
<dbReference type="SUPFAM" id="SSF52540">
    <property type="entry name" value="P-loop containing nucleoside triphosphate hydrolases"/>
    <property type="match status" value="2"/>
</dbReference>
<feature type="domain" description="Helicase ATP-binding" evidence="17">
    <location>
        <begin position="26"/>
        <end position="196"/>
    </location>
</feature>
<evidence type="ECO:0000256" key="1">
    <source>
        <dbReference type="ARBA" id="ARBA00004496"/>
    </source>
</evidence>
<keyword evidence="3 12" id="KW-0963">Cytoplasm</keyword>
<evidence type="ECO:0000256" key="7">
    <source>
        <dbReference type="ARBA" id="ARBA00022840"/>
    </source>
</evidence>
<dbReference type="InterPro" id="IPR036876">
    <property type="entry name" value="UVR_dom_sf"/>
</dbReference>
<evidence type="ECO:0000313" key="20">
    <source>
        <dbReference type="Proteomes" id="UP000199476"/>
    </source>
</evidence>
<feature type="binding site" evidence="12">
    <location>
        <begin position="39"/>
        <end position="46"/>
    </location>
    <ligand>
        <name>ATP</name>
        <dbReference type="ChEBI" id="CHEBI:30616"/>
    </ligand>
</feature>
<dbReference type="PROSITE" id="PS51194">
    <property type="entry name" value="HELICASE_CTER"/>
    <property type="match status" value="1"/>
</dbReference>
<dbReference type="NCBIfam" id="TIGR00631">
    <property type="entry name" value="uvrb"/>
    <property type="match status" value="1"/>
</dbReference>
<evidence type="ECO:0000256" key="10">
    <source>
        <dbReference type="ARBA" id="ARBA00026033"/>
    </source>
</evidence>
<dbReference type="InterPro" id="IPR004807">
    <property type="entry name" value="UvrB"/>
</dbReference>
<feature type="domain" description="UVR" evidence="16">
    <location>
        <begin position="634"/>
        <end position="669"/>
    </location>
</feature>
<comment type="subunit">
    <text evidence="10 12 13">Forms a heterotetramer with UvrA during the search for lesions. Interacts with UvrC in an incision complex.</text>
</comment>
<dbReference type="Pfam" id="PF00271">
    <property type="entry name" value="Helicase_C"/>
    <property type="match status" value="1"/>
</dbReference>
<dbReference type="InterPro" id="IPR041471">
    <property type="entry name" value="UvrB_inter"/>
</dbReference>
<dbReference type="InterPro" id="IPR027417">
    <property type="entry name" value="P-loop_NTPase"/>
</dbReference>
<keyword evidence="9 12" id="KW-0234">DNA repair</keyword>
<dbReference type="Pfam" id="PF04851">
    <property type="entry name" value="ResIII"/>
    <property type="match status" value="1"/>
</dbReference>
<keyword evidence="20" id="KW-1185">Reference proteome</keyword>
<organism evidence="19 20">
    <name type="scientific">Halarsenatibacter silvermanii</name>
    <dbReference type="NCBI Taxonomy" id="321763"/>
    <lineage>
        <taxon>Bacteria</taxon>
        <taxon>Bacillati</taxon>
        <taxon>Bacillota</taxon>
        <taxon>Clostridia</taxon>
        <taxon>Halanaerobiales</taxon>
        <taxon>Halarsenatibacteraceae</taxon>
        <taxon>Halarsenatibacter</taxon>
    </lineage>
</organism>
<feature type="region of interest" description="Disordered" evidence="15">
    <location>
        <begin position="601"/>
        <end position="627"/>
    </location>
</feature>
<dbReference type="SMART" id="SM00490">
    <property type="entry name" value="HELICc"/>
    <property type="match status" value="1"/>
</dbReference>
<dbReference type="PANTHER" id="PTHR24029:SF0">
    <property type="entry name" value="UVRABC SYSTEM PROTEIN B"/>
    <property type="match status" value="1"/>
</dbReference>
<feature type="coiled-coil region" evidence="14">
    <location>
        <begin position="630"/>
        <end position="657"/>
    </location>
</feature>
<keyword evidence="12 13" id="KW-0742">SOS response</keyword>
<evidence type="ECO:0000256" key="12">
    <source>
        <dbReference type="HAMAP-Rule" id="MF_00204"/>
    </source>
</evidence>
<dbReference type="RefSeq" id="WP_089761557.1">
    <property type="nucleotide sequence ID" value="NZ_FNGO01000023.1"/>
</dbReference>
<dbReference type="GO" id="GO:0003677">
    <property type="term" value="F:DNA binding"/>
    <property type="evidence" value="ECO:0007669"/>
    <property type="project" value="UniProtKB-UniRule"/>
</dbReference>
<feature type="short sequence motif" description="Beta-hairpin" evidence="12">
    <location>
        <begin position="92"/>
        <end position="115"/>
    </location>
</feature>
<keyword evidence="7 12" id="KW-0067">ATP-binding</keyword>
<dbReference type="GO" id="GO:0009432">
    <property type="term" value="P:SOS response"/>
    <property type="evidence" value="ECO:0007669"/>
    <property type="project" value="UniProtKB-UniRule"/>
</dbReference>
<dbReference type="GO" id="GO:0009380">
    <property type="term" value="C:excinuclease repair complex"/>
    <property type="evidence" value="ECO:0007669"/>
    <property type="project" value="InterPro"/>
</dbReference>
<dbReference type="GO" id="GO:0016887">
    <property type="term" value="F:ATP hydrolysis activity"/>
    <property type="evidence" value="ECO:0007669"/>
    <property type="project" value="InterPro"/>
</dbReference>
<dbReference type="GO" id="GO:0009381">
    <property type="term" value="F:excinuclease ABC activity"/>
    <property type="evidence" value="ECO:0007669"/>
    <property type="project" value="UniProtKB-UniRule"/>
</dbReference>
<gene>
    <name evidence="12" type="primary">uvrB</name>
    <name evidence="19" type="ORF">SAMN04488692_12333</name>
</gene>
<dbReference type="InterPro" id="IPR006935">
    <property type="entry name" value="Helicase/UvrB_N"/>
</dbReference>
<protein>
    <recommendedName>
        <fullName evidence="11 12">UvrABC system protein B</fullName>
        <shortName evidence="12">Protein UvrB</shortName>
    </recommendedName>
    <alternativeName>
        <fullName evidence="12">Excinuclease ABC subunit B</fullName>
    </alternativeName>
</protein>
<keyword evidence="4 12" id="KW-0547">Nucleotide-binding</keyword>
<comment type="function">
    <text evidence="12">The UvrABC repair system catalyzes the recognition and processing of DNA lesions. A damage recognition complex composed of 2 UvrA and 2 UvrB subunits scans DNA for abnormalities. Upon binding of the UvrA(2)B(2) complex to a putative damaged site, the DNA wraps around one UvrB monomer. DNA wrap is dependent on ATP binding by UvrB and probably causes local melting of the DNA helix, facilitating insertion of UvrB beta-hairpin between the DNA strands. Then UvrB probes one DNA strand for the presence of a lesion. If a lesion is found the UvrA subunits dissociate and the UvrB-DNA preincision complex is formed. This complex is subsequently bound by UvrC and the second UvrB is released. If no lesion is found, the DNA wraps around the other UvrB subunit that will check the other stand for damage.</text>
</comment>
<keyword evidence="6 12" id="KW-0228">DNA excision</keyword>
<dbReference type="Pfam" id="PF02151">
    <property type="entry name" value="UVR"/>
    <property type="match status" value="1"/>
</dbReference>
<dbReference type="SMART" id="SM00487">
    <property type="entry name" value="DEXDc"/>
    <property type="match status" value="1"/>
</dbReference>
<feature type="domain" description="Helicase C-terminal" evidence="18">
    <location>
        <begin position="429"/>
        <end position="596"/>
    </location>
</feature>
<dbReference type="Pfam" id="PF17757">
    <property type="entry name" value="UvrB_inter"/>
    <property type="match status" value="1"/>
</dbReference>
<dbReference type="GO" id="GO:0005524">
    <property type="term" value="F:ATP binding"/>
    <property type="evidence" value="ECO:0007669"/>
    <property type="project" value="UniProtKB-UniRule"/>
</dbReference>
<accession>A0A1G9RTC2</accession>